<gene>
    <name evidence="2" type="ORF">EYF80_001814</name>
</gene>
<sequence>MAPAPLPSLQASAARTASVVVERRGALVLYVRVKVVEAPGQLGQHWRVFSGARGPEQPAQPGGVELVHRRLSEGRRRGQRRTSGVTTDRIRVVTEEFHRFRLQSRHRLVVAMVEAREKWAAFPCRGGADRRSDISTVLSPSATMAVLILHLYITVSLWVFFYKPC</sequence>
<proteinExistence type="predicted"/>
<keyword evidence="3" id="KW-1185">Reference proteome</keyword>
<dbReference type="EMBL" id="SRLO01000008">
    <property type="protein sequence ID" value="TNN87850.1"/>
    <property type="molecule type" value="Genomic_DNA"/>
</dbReference>
<evidence type="ECO:0000313" key="2">
    <source>
        <dbReference type="EMBL" id="TNN87850.1"/>
    </source>
</evidence>
<feature type="transmembrane region" description="Helical" evidence="1">
    <location>
        <begin position="142"/>
        <end position="162"/>
    </location>
</feature>
<name>A0A4Z2JCF9_9TELE</name>
<dbReference type="Proteomes" id="UP000314294">
    <property type="component" value="Unassembled WGS sequence"/>
</dbReference>
<accession>A0A4Z2JCF9</accession>
<keyword evidence="1" id="KW-1133">Transmembrane helix</keyword>
<protein>
    <submittedName>
        <fullName evidence="2">Uncharacterized protein</fullName>
    </submittedName>
</protein>
<evidence type="ECO:0000313" key="3">
    <source>
        <dbReference type="Proteomes" id="UP000314294"/>
    </source>
</evidence>
<keyword evidence="1" id="KW-0812">Transmembrane</keyword>
<reference evidence="2 3" key="1">
    <citation type="submission" date="2019-03" db="EMBL/GenBank/DDBJ databases">
        <title>First draft genome of Liparis tanakae, snailfish: a comprehensive survey of snailfish specific genes.</title>
        <authorList>
            <person name="Kim W."/>
            <person name="Song I."/>
            <person name="Jeong J.-H."/>
            <person name="Kim D."/>
            <person name="Kim S."/>
            <person name="Ryu S."/>
            <person name="Song J.Y."/>
            <person name="Lee S.K."/>
        </authorList>
    </citation>
    <scope>NUCLEOTIDE SEQUENCE [LARGE SCALE GENOMIC DNA]</scope>
    <source>
        <tissue evidence="2">Muscle</tissue>
    </source>
</reference>
<comment type="caution">
    <text evidence="2">The sequence shown here is derived from an EMBL/GenBank/DDBJ whole genome shotgun (WGS) entry which is preliminary data.</text>
</comment>
<organism evidence="2 3">
    <name type="scientific">Liparis tanakae</name>
    <name type="common">Tanaka's snailfish</name>
    <dbReference type="NCBI Taxonomy" id="230148"/>
    <lineage>
        <taxon>Eukaryota</taxon>
        <taxon>Metazoa</taxon>
        <taxon>Chordata</taxon>
        <taxon>Craniata</taxon>
        <taxon>Vertebrata</taxon>
        <taxon>Euteleostomi</taxon>
        <taxon>Actinopterygii</taxon>
        <taxon>Neopterygii</taxon>
        <taxon>Teleostei</taxon>
        <taxon>Neoteleostei</taxon>
        <taxon>Acanthomorphata</taxon>
        <taxon>Eupercaria</taxon>
        <taxon>Perciformes</taxon>
        <taxon>Cottioidei</taxon>
        <taxon>Cottales</taxon>
        <taxon>Liparidae</taxon>
        <taxon>Liparis</taxon>
    </lineage>
</organism>
<evidence type="ECO:0000256" key="1">
    <source>
        <dbReference type="SAM" id="Phobius"/>
    </source>
</evidence>
<dbReference type="AlphaFoldDB" id="A0A4Z2JCF9"/>
<keyword evidence="1" id="KW-0472">Membrane</keyword>